<dbReference type="EMBL" id="CYZD01000006">
    <property type="protein sequence ID" value="CUO13579.1"/>
    <property type="molecule type" value="Genomic_DNA"/>
</dbReference>
<accession>A0A174CN41</accession>
<evidence type="ECO:0000313" key="8">
    <source>
        <dbReference type="EMBL" id="RHE10474.1"/>
    </source>
</evidence>
<evidence type="ECO:0000313" key="13">
    <source>
        <dbReference type="Proteomes" id="UP000095413"/>
    </source>
</evidence>
<reference evidence="12 13" key="1">
    <citation type="submission" date="2015-09" db="EMBL/GenBank/DDBJ databases">
        <authorList>
            <consortium name="Pathogen Informatics"/>
        </authorList>
    </citation>
    <scope>NUCLEOTIDE SEQUENCE [LARGE SCALE GENOMIC DNA]</scope>
    <source>
        <strain evidence="3 12">2789STDY5608837</strain>
        <strain evidence="4 13">2789STDY5834921</strain>
    </source>
</reference>
<keyword evidence="2" id="KW-0812">Transmembrane</keyword>
<evidence type="ECO:0000313" key="14">
    <source>
        <dbReference type="Proteomes" id="UP000261105"/>
    </source>
</evidence>
<dbReference type="Proteomes" id="UP000265828">
    <property type="component" value="Unassembled WGS sequence"/>
</dbReference>
<evidence type="ECO:0000313" key="15">
    <source>
        <dbReference type="Proteomes" id="UP000261222"/>
    </source>
</evidence>
<proteinExistence type="predicted"/>
<dbReference type="Proteomes" id="UP000261222">
    <property type="component" value="Unassembled WGS sequence"/>
</dbReference>
<dbReference type="Proteomes" id="UP000095409">
    <property type="component" value="Unassembled WGS sequence"/>
</dbReference>
<sequence>MNEKTKKEGYTDQLNQELLGTLGEKASSEQISAAYEKREVHRDTTYHKTNTKHASPWKDTAPAENTLKTRKKKHRSSRDRYFLLLSLGIAVGVLTAAGLLIYGSLLFLH</sequence>
<evidence type="ECO:0000313" key="4">
    <source>
        <dbReference type="EMBL" id="CUP80048.1"/>
    </source>
</evidence>
<evidence type="ECO:0000313" key="11">
    <source>
        <dbReference type="EMBL" id="VUW97796.1"/>
    </source>
</evidence>
<feature type="region of interest" description="Disordered" evidence="1">
    <location>
        <begin position="36"/>
        <end position="77"/>
    </location>
</feature>
<evidence type="ECO:0000256" key="2">
    <source>
        <dbReference type="SAM" id="Phobius"/>
    </source>
</evidence>
<feature type="transmembrane region" description="Helical" evidence="2">
    <location>
        <begin position="81"/>
        <end position="108"/>
    </location>
</feature>
<feature type="compositionally biased region" description="Basic residues" evidence="1">
    <location>
        <begin position="68"/>
        <end position="77"/>
    </location>
</feature>
<dbReference type="Proteomes" id="UP000293506">
    <property type="component" value="Unassembled WGS sequence"/>
</dbReference>
<gene>
    <name evidence="9" type="ORF">DW021_12815</name>
    <name evidence="8" type="ORF">DW767_14685</name>
    <name evidence="7" type="ORF">DWW07_07730</name>
    <name evidence="6" type="ORF">DXB38_11730</name>
    <name evidence="5" type="ORF">DXB81_15970</name>
    <name evidence="10" type="ORF">EAI82_06980</name>
    <name evidence="3" type="ORF">ERS852394_01539</name>
    <name evidence="4" type="ORF">ERS852533_02603</name>
    <name evidence="11" type="ORF">ROSSTS7063_00904</name>
</gene>
<evidence type="ECO:0000313" key="7">
    <source>
        <dbReference type="EMBL" id="RGV64704.1"/>
    </source>
</evidence>
<evidence type="ECO:0000313" key="10">
    <source>
        <dbReference type="EMBL" id="RYT67163.1"/>
    </source>
</evidence>
<reference evidence="10 19" key="3">
    <citation type="journal article" date="2019" name="Science, e1252229">
        <title>Invertible promoters mediate bacterial phase variation, antibiotic resistance, and host adaptation in the gut.</title>
        <authorList>
            <person name="Jiang X."/>
            <person name="Hall A.B."/>
            <person name="Arthur T.D."/>
            <person name="Plichta D.R."/>
            <person name="Covington C.T."/>
            <person name="Poyet M."/>
            <person name="Crothers J."/>
            <person name="Moses P.L."/>
            <person name="Tolonen A.C."/>
            <person name="Vlamakis H."/>
            <person name="Alm E.J."/>
            <person name="Xavier R.J."/>
        </authorList>
    </citation>
    <scope>NUCLEOTIDE SEQUENCE [LARGE SCALE GENOMIC DNA]</scope>
    <source>
        <strain evidence="10">Af_0058</strain>
        <strain evidence="19">af_0058</strain>
    </source>
</reference>
<evidence type="ECO:0000313" key="17">
    <source>
        <dbReference type="Proteomes" id="UP000284644"/>
    </source>
</evidence>
<evidence type="ECO:0000313" key="18">
    <source>
        <dbReference type="Proteomes" id="UP000285897"/>
    </source>
</evidence>
<keyword evidence="2" id="KW-1133">Transmembrane helix</keyword>
<dbReference type="RefSeq" id="WP_005426433.1">
    <property type="nucleotide sequence ID" value="NZ_CABHNB010000013.1"/>
</dbReference>
<dbReference type="EMBL" id="QROS01000010">
    <property type="protein sequence ID" value="RHL45347.1"/>
    <property type="molecule type" value="Genomic_DNA"/>
</dbReference>
<dbReference type="EMBL" id="CZBA01000016">
    <property type="protein sequence ID" value="CUP80048.1"/>
    <property type="molecule type" value="Genomic_DNA"/>
</dbReference>
<evidence type="ECO:0000313" key="5">
    <source>
        <dbReference type="EMBL" id="RGN02309.1"/>
    </source>
</evidence>
<evidence type="ECO:0000256" key="1">
    <source>
        <dbReference type="SAM" id="MobiDB-lite"/>
    </source>
</evidence>
<reference evidence="14 15" key="2">
    <citation type="submission" date="2018-08" db="EMBL/GenBank/DDBJ databases">
        <title>A genome reference for cultivated species of the human gut microbiota.</title>
        <authorList>
            <person name="Zou Y."/>
            <person name="Xue W."/>
            <person name="Luo G."/>
        </authorList>
    </citation>
    <scope>NUCLEOTIDE SEQUENCE [LARGE SCALE GENOMIC DNA]</scope>
    <source>
        <strain evidence="7 16">AF14-23</strain>
        <strain evidence="9 18">AF37-6AC</strain>
        <strain evidence="8 17">AM29-25AC</strain>
        <strain evidence="6 14">OM03-6</strain>
        <strain evidence="5 15">OM06-11AA</strain>
    </source>
</reference>
<dbReference type="AlphaFoldDB" id="A0A174CN41"/>
<dbReference type="Proteomes" id="UP000284644">
    <property type="component" value="Unassembled WGS sequence"/>
</dbReference>
<evidence type="ECO:0000313" key="12">
    <source>
        <dbReference type="Proteomes" id="UP000095409"/>
    </source>
</evidence>
<protein>
    <submittedName>
        <fullName evidence="3">Uncharacterized protein</fullName>
    </submittedName>
</protein>
<reference evidence="11 20" key="4">
    <citation type="submission" date="2019-07" db="EMBL/GenBank/DDBJ databases">
        <authorList>
            <person name="Hibberd C M."/>
            <person name="Gehrig L. J."/>
            <person name="Chang H.-W."/>
            <person name="Venkatesh S."/>
        </authorList>
    </citation>
    <scope>NUCLEOTIDE SEQUENCE [LARGE SCALE GENOMIC DNA]</scope>
    <source>
        <strain evidence="11">Ruminococcus_obeum_SSTS_Bg7063</strain>
    </source>
</reference>
<evidence type="ECO:0000313" key="6">
    <source>
        <dbReference type="EMBL" id="RGN86946.1"/>
    </source>
</evidence>
<evidence type="ECO:0000313" key="19">
    <source>
        <dbReference type="Proteomes" id="UP000293506"/>
    </source>
</evidence>
<evidence type="ECO:0000313" key="20">
    <source>
        <dbReference type="Proteomes" id="UP000409147"/>
    </source>
</evidence>
<dbReference type="EMBL" id="QSUZ01000016">
    <property type="protein sequence ID" value="RGN86946.1"/>
    <property type="molecule type" value="Genomic_DNA"/>
</dbReference>
<evidence type="ECO:0000313" key="3">
    <source>
        <dbReference type="EMBL" id="CUO13579.1"/>
    </source>
</evidence>
<dbReference type="EMBL" id="QRZI01000004">
    <property type="protein sequence ID" value="RGV64704.1"/>
    <property type="molecule type" value="Genomic_DNA"/>
</dbReference>
<dbReference type="GeneID" id="79803588"/>
<dbReference type="Proteomes" id="UP000285897">
    <property type="component" value="Unassembled WGS sequence"/>
</dbReference>
<dbReference type="EMBL" id="QSJW01000010">
    <property type="protein sequence ID" value="RHE10474.1"/>
    <property type="molecule type" value="Genomic_DNA"/>
</dbReference>
<organism evidence="3 12">
    <name type="scientific">Blautia obeum</name>
    <dbReference type="NCBI Taxonomy" id="40520"/>
    <lineage>
        <taxon>Bacteria</taxon>
        <taxon>Bacillati</taxon>
        <taxon>Bacillota</taxon>
        <taxon>Clostridia</taxon>
        <taxon>Lachnospirales</taxon>
        <taxon>Lachnospiraceae</taxon>
        <taxon>Blautia</taxon>
    </lineage>
</organism>
<dbReference type="EMBL" id="RCXQ01000005">
    <property type="protein sequence ID" value="RYT67163.1"/>
    <property type="molecule type" value="Genomic_DNA"/>
</dbReference>
<dbReference type="EMBL" id="CABHNB010000013">
    <property type="protein sequence ID" value="VUW97796.1"/>
    <property type="molecule type" value="Genomic_DNA"/>
</dbReference>
<dbReference type="Proteomes" id="UP000095413">
    <property type="component" value="Unassembled WGS sequence"/>
</dbReference>
<name>A0A174CN41_9FIRM</name>
<keyword evidence="2" id="KW-0472">Membrane</keyword>
<feature type="compositionally biased region" description="Basic and acidic residues" evidence="1">
    <location>
        <begin position="36"/>
        <end position="46"/>
    </location>
</feature>
<evidence type="ECO:0000313" key="9">
    <source>
        <dbReference type="EMBL" id="RHL45347.1"/>
    </source>
</evidence>
<evidence type="ECO:0000313" key="16">
    <source>
        <dbReference type="Proteomes" id="UP000265828"/>
    </source>
</evidence>
<dbReference type="Proteomes" id="UP000409147">
    <property type="component" value="Unassembled WGS sequence"/>
</dbReference>
<keyword evidence="20" id="KW-1185">Reference proteome</keyword>
<dbReference type="Proteomes" id="UP000261105">
    <property type="component" value="Unassembled WGS sequence"/>
</dbReference>
<dbReference type="EMBL" id="QSUB01000009">
    <property type="protein sequence ID" value="RGN02309.1"/>
    <property type="molecule type" value="Genomic_DNA"/>
</dbReference>